<evidence type="ECO:0000313" key="2">
    <source>
        <dbReference type="Proteomes" id="UP000228906"/>
    </source>
</evidence>
<dbReference type="Proteomes" id="UP000228906">
    <property type="component" value="Unassembled WGS sequence"/>
</dbReference>
<name>A0A2H0UY01_9BACT</name>
<accession>A0A2H0UY01</accession>
<dbReference type="InterPro" id="IPR004622">
    <property type="entry name" value="DNA_pol_HolB"/>
</dbReference>
<dbReference type="GO" id="GO:0008408">
    <property type="term" value="F:3'-5' exonuclease activity"/>
    <property type="evidence" value="ECO:0007669"/>
    <property type="project" value="InterPro"/>
</dbReference>
<dbReference type="SUPFAM" id="SSF52540">
    <property type="entry name" value="P-loop containing nucleoside triphosphate hydrolases"/>
    <property type="match status" value="1"/>
</dbReference>
<proteinExistence type="predicted"/>
<dbReference type="GO" id="GO:0003887">
    <property type="term" value="F:DNA-directed DNA polymerase activity"/>
    <property type="evidence" value="ECO:0007669"/>
    <property type="project" value="InterPro"/>
</dbReference>
<protein>
    <submittedName>
        <fullName evidence="1">DNA polymerase III subunit delta</fullName>
    </submittedName>
</protein>
<organism evidence="1 2">
    <name type="scientific">bacterium (Candidatus Gribaldobacteria) CG10_big_fil_rev_8_21_14_0_10_41_12</name>
    <dbReference type="NCBI Taxonomy" id="2014277"/>
    <lineage>
        <taxon>Bacteria</taxon>
        <taxon>Candidatus Gribaldobacteria</taxon>
    </lineage>
</organism>
<dbReference type="PANTHER" id="PTHR11669">
    <property type="entry name" value="REPLICATION FACTOR C / DNA POLYMERASE III GAMMA-TAU SUBUNIT"/>
    <property type="match status" value="1"/>
</dbReference>
<dbReference type="InterPro" id="IPR027417">
    <property type="entry name" value="P-loop_NTPase"/>
</dbReference>
<reference evidence="2" key="1">
    <citation type="submission" date="2017-09" db="EMBL/GenBank/DDBJ databases">
        <title>Depth-based differentiation of microbial function through sediment-hosted aquifers and enrichment of novel symbionts in the deep terrestrial subsurface.</title>
        <authorList>
            <person name="Probst A.J."/>
            <person name="Ladd B."/>
            <person name="Jarett J.K."/>
            <person name="Geller-Mcgrath D.E."/>
            <person name="Sieber C.M.K."/>
            <person name="Emerson J.B."/>
            <person name="Anantharaman K."/>
            <person name="Thomas B.C."/>
            <person name="Malmstrom R."/>
            <person name="Stieglmeier M."/>
            <person name="Klingl A."/>
            <person name="Woyke T."/>
            <person name="Ryan C.M."/>
            <person name="Banfield J.F."/>
        </authorList>
    </citation>
    <scope>NUCLEOTIDE SEQUENCE [LARGE SCALE GENOMIC DNA]</scope>
</reference>
<gene>
    <name evidence="1" type="primary">holB</name>
    <name evidence="1" type="ORF">COU03_01050</name>
</gene>
<sequence>MVIGHQTQWGFLQKIATAGQTPHALLFSGQNNLGKRKAAGDFIKLLNCQNKQDNEFCGQCFSCVNFESQRHPDLLVIKPSSKEIKIDQIRDLQKFLSYSNQAAKTKAVIIDEAHCLNQEAQSCLLKCLEEPSGVAMIILITSQPEELLATIRSRCEEIKFYPLAKEVIDEALFAQQSNPRLAEMIDLADGRPGLVISFLADNKLMESRLADFKLAKQLLASGLTERLILIKDYYLSLAKNNQDEEEAVIDNSEAFGAINQFLENLLIFLRHSLKKCLANGQNGQALTKLVQNLRQTEDLKFLLINSNINKRLLLENLVINL</sequence>
<dbReference type="AlphaFoldDB" id="A0A2H0UY01"/>
<dbReference type="GO" id="GO:0006261">
    <property type="term" value="P:DNA-templated DNA replication"/>
    <property type="evidence" value="ECO:0007669"/>
    <property type="project" value="TreeGrafter"/>
</dbReference>
<dbReference type="NCBIfam" id="TIGR00678">
    <property type="entry name" value="holB"/>
    <property type="match status" value="1"/>
</dbReference>
<comment type="caution">
    <text evidence="1">The sequence shown here is derived from an EMBL/GenBank/DDBJ whole genome shotgun (WGS) entry which is preliminary data.</text>
</comment>
<dbReference type="PANTHER" id="PTHR11669:SF8">
    <property type="entry name" value="DNA POLYMERASE III SUBUNIT DELTA"/>
    <property type="match status" value="1"/>
</dbReference>
<evidence type="ECO:0000313" key="1">
    <source>
        <dbReference type="EMBL" id="PIR91693.1"/>
    </source>
</evidence>
<dbReference type="Gene3D" id="3.40.50.300">
    <property type="entry name" value="P-loop containing nucleotide triphosphate hydrolases"/>
    <property type="match status" value="1"/>
</dbReference>
<dbReference type="InterPro" id="IPR050238">
    <property type="entry name" value="DNA_Rep/Repair_Clamp_Loader"/>
</dbReference>
<dbReference type="EMBL" id="PFAV01000019">
    <property type="protein sequence ID" value="PIR91693.1"/>
    <property type="molecule type" value="Genomic_DNA"/>
</dbReference>
<dbReference type="Pfam" id="PF13177">
    <property type="entry name" value="DNA_pol3_delta2"/>
    <property type="match status" value="1"/>
</dbReference>